<reference evidence="1" key="2">
    <citation type="journal article" date="2015" name="Fish Shellfish Immunol.">
        <title>Early steps in the European eel (Anguilla anguilla)-Vibrio vulnificus interaction in the gills: Role of the RtxA13 toxin.</title>
        <authorList>
            <person name="Callol A."/>
            <person name="Pajuelo D."/>
            <person name="Ebbesson L."/>
            <person name="Teles M."/>
            <person name="MacKenzie S."/>
            <person name="Amaro C."/>
        </authorList>
    </citation>
    <scope>NUCLEOTIDE SEQUENCE</scope>
</reference>
<sequence length="21" mass="2432">MVLESRLMTVFMTEVCLCGLR</sequence>
<dbReference type="AlphaFoldDB" id="A0A0E9VHP4"/>
<reference evidence="1" key="1">
    <citation type="submission" date="2014-11" db="EMBL/GenBank/DDBJ databases">
        <authorList>
            <person name="Amaro Gonzalez C."/>
        </authorList>
    </citation>
    <scope>NUCLEOTIDE SEQUENCE</scope>
</reference>
<accession>A0A0E9VHP4</accession>
<protein>
    <submittedName>
        <fullName evidence="1">Uncharacterized protein</fullName>
    </submittedName>
</protein>
<name>A0A0E9VHP4_ANGAN</name>
<dbReference type="EMBL" id="GBXM01030980">
    <property type="protein sequence ID" value="JAH77597.1"/>
    <property type="molecule type" value="Transcribed_RNA"/>
</dbReference>
<organism evidence="1">
    <name type="scientific">Anguilla anguilla</name>
    <name type="common">European freshwater eel</name>
    <name type="synonym">Muraena anguilla</name>
    <dbReference type="NCBI Taxonomy" id="7936"/>
    <lineage>
        <taxon>Eukaryota</taxon>
        <taxon>Metazoa</taxon>
        <taxon>Chordata</taxon>
        <taxon>Craniata</taxon>
        <taxon>Vertebrata</taxon>
        <taxon>Euteleostomi</taxon>
        <taxon>Actinopterygii</taxon>
        <taxon>Neopterygii</taxon>
        <taxon>Teleostei</taxon>
        <taxon>Anguilliformes</taxon>
        <taxon>Anguillidae</taxon>
        <taxon>Anguilla</taxon>
    </lineage>
</organism>
<evidence type="ECO:0000313" key="1">
    <source>
        <dbReference type="EMBL" id="JAH77597.1"/>
    </source>
</evidence>
<proteinExistence type="predicted"/>